<evidence type="ECO:0000256" key="1">
    <source>
        <dbReference type="ARBA" id="ARBA00010792"/>
    </source>
</evidence>
<dbReference type="STRING" id="1042163.BRLA_c038220"/>
<dbReference type="InterPro" id="IPR032816">
    <property type="entry name" value="VTT_dom"/>
</dbReference>
<name>A0A075R632_BRELA</name>
<accession>A0A075R632</accession>
<keyword evidence="2" id="KW-0472">Membrane</keyword>
<keyword evidence="2" id="KW-0812">Transmembrane</keyword>
<comment type="similarity">
    <text evidence="1">Belongs to the DedA family.</text>
</comment>
<dbReference type="EMBL" id="CP007806">
    <property type="protein sequence ID" value="AIG28122.1"/>
    <property type="molecule type" value="Genomic_DNA"/>
</dbReference>
<dbReference type="RefSeq" id="WP_003338705.1">
    <property type="nucleotide sequence ID" value="NZ_CP007806.1"/>
</dbReference>
<dbReference type="eggNOG" id="COG0586">
    <property type="taxonomic scope" value="Bacteria"/>
</dbReference>
<dbReference type="GO" id="GO:0005886">
    <property type="term" value="C:plasma membrane"/>
    <property type="evidence" value="ECO:0007669"/>
    <property type="project" value="TreeGrafter"/>
</dbReference>
<reference evidence="4 5" key="1">
    <citation type="journal article" date="2011" name="J. Bacteriol.">
        <title>Genome sequence of Brevibacillus laterosporus LMG 15441, a pathogen of invertebrates.</title>
        <authorList>
            <person name="Djukic M."/>
            <person name="Poehlein A."/>
            <person name="Thurmer A."/>
            <person name="Daniel R."/>
        </authorList>
    </citation>
    <scope>NUCLEOTIDE SEQUENCE [LARGE SCALE GENOMIC DNA]</scope>
    <source>
        <strain evidence="4 5">LMG 15441</strain>
    </source>
</reference>
<feature type="transmembrane region" description="Helical" evidence="2">
    <location>
        <begin position="141"/>
        <end position="161"/>
    </location>
</feature>
<keyword evidence="5" id="KW-1185">Reference proteome</keyword>
<evidence type="ECO:0000313" key="4">
    <source>
        <dbReference type="EMBL" id="AIG28122.1"/>
    </source>
</evidence>
<feature type="domain" description="VTT" evidence="3">
    <location>
        <begin position="33"/>
        <end position="158"/>
    </location>
</feature>
<dbReference type="PANTHER" id="PTHR42709">
    <property type="entry name" value="ALKALINE PHOSPHATASE LIKE PROTEIN"/>
    <property type="match status" value="1"/>
</dbReference>
<dbReference type="HOGENOM" id="CLU_044208_1_0_9"/>
<proteinExistence type="inferred from homology"/>
<dbReference type="KEGG" id="blr:BRLA_c038220"/>
<sequence>MNEFINHFGGYISQYGYFALYGLFFFGLIGLPVPEETLLVFSGFLVSRGDLHFLPTFLVCYLGSISAMTAAYWIGFKLGHPFIDKYLKRFEKGYRMYKKTEEWFQRFGKWAIPIGYFLPGIRQYTAYFAGITELRFRTFAILAYAGGAFWTALFVSLGFILGESWERVFQLAIKKVTIWILLIFIAVVLGAYVYQRVRKKRAGGKPNE</sequence>
<evidence type="ECO:0000256" key="2">
    <source>
        <dbReference type="SAM" id="Phobius"/>
    </source>
</evidence>
<feature type="transmembrane region" description="Helical" evidence="2">
    <location>
        <begin position="176"/>
        <end position="194"/>
    </location>
</feature>
<dbReference type="AlphaFoldDB" id="A0A075R632"/>
<dbReference type="Proteomes" id="UP000005850">
    <property type="component" value="Chromosome"/>
</dbReference>
<organism evidence="4 5">
    <name type="scientific">Brevibacillus laterosporus LMG 15441</name>
    <dbReference type="NCBI Taxonomy" id="1042163"/>
    <lineage>
        <taxon>Bacteria</taxon>
        <taxon>Bacillati</taxon>
        <taxon>Bacillota</taxon>
        <taxon>Bacilli</taxon>
        <taxon>Bacillales</taxon>
        <taxon>Paenibacillaceae</taxon>
        <taxon>Brevibacillus</taxon>
    </lineage>
</organism>
<protein>
    <submittedName>
        <fullName evidence="4">Inner membrane protein YghB</fullName>
    </submittedName>
</protein>
<dbReference type="Pfam" id="PF09335">
    <property type="entry name" value="VTT_dom"/>
    <property type="match status" value="1"/>
</dbReference>
<evidence type="ECO:0000259" key="3">
    <source>
        <dbReference type="Pfam" id="PF09335"/>
    </source>
</evidence>
<keyword evidence="2" id="KW-1133">Transmembrane helix</keyword>
<evidence type="ECO:0000313" key="5">
    <source>
        <dbReference type="Proteomes" id="UP000005850"/>
    </source>
</evidence>
<feature type="transmembrane region" description="Helical" evidence="2">
    <location>
        <begin position="12"/>
        <end position="33"/>
    </location>
</feature>
<feature type="transmembrane region" description="Helical" evidence="2">
    <location>
        <begin position="53"/>
        <end position="75"/>
    </location>
</feature>
<gene>
    <name evidence="4" type="primary">yghB</name>
    <name evidence="4" type="ORF">BRLA_c038220</name>
</gene>
<dbReference type="PANTHER" id="PTHR42709:SF9">
    <property type="entry name" value="ALKALINE PHOSPHATASE LIKE PROTEIN"/>
    <property type="match status" value="1"/>
</dbReference>
<dbReference type="InterPro" id="IPR051311">
    <property type="entry name" value="DedA_domain"/>
</dbReference>